<organism evidence="18 19">
    <name type="scientific">Metallumcola ferriviriculae</name>
    <dbReference type="NCBI Taxonomy" id="3039180"/>
    <lineage>
        <taxon>Bacteria</taxon>
        <taxon>Bacillati</taxon>
        <taxon>Bacillota</taxon>
        <taxon>Clostridia</taxon>
        <taxon>Neomoorellales</taxon>
        <taxon>Desulfitibacteraceae</taxon>
        <taxon>Metallumcola</taxon>
    </lineage>
</organism>
<comment type="similarity">
    <text evidence="14">Belongs to the MurCDEF family.</text>
</comment>
<keyword evidence="9 14" id="KW-0133">Cell shape</keyword>
<keyword evidence="19" id="KW-1185">Reference proteome</keyword>
<dbReference type="InterPro" id="IPR013221">
    <property type="entry name" value="Mur_ligase_cen"/>
</dbReference>
<reference evidence="18 19" key="1">
    <citation type="submission" date="2023-04" db="EMBL/GenBank/DDBJ databases">
        <authorList>
            <person name="Hsu D."/>
        </authorList>
    </citation>
    <scope>NUCLEOTIDE SEQUENCE [LARGE SCALE GENOMIC DNA]</scope>
    <source>
        <strain evidence="18 19">MK1</strain>
    </source>
</reference>
<dbReference type="InterPro" id="IPR005758">
    <property type="entry name" value="UDP-N-AcMur_Ala_ligase_MurC"/>
</dbReference>
<dbReference type="Gene3D" id="3.40.1190.10">
    <property type="entry name" value="Mur-like, catalytic domain"/>
    <property type="match status" value="1"/>
</dbReference>
<dbReference type="HAMAP" id="MF_00046">
    <property type="entry name" value="MurC"/>
    <property type="match status" value="1"/>
</dbReference>
<dbReference type="Pfam" id="PF02875">
    <property type="entry name" value="Mur_ligase_C"/>
    <property type="match status" value="1"/>
</dbReference>
<dbReference type="Gene3D" id="3.40.50.720">
    <property type="entry name" value="NAD(P)-binding Rossmann-like Domain"/>
    <property type="match status" value="1"/>
</dbReference>
<comment type="pathway">
    <text evidence="2 14">Cell wall biogenesis; peptidoglycan biosynthesis.</text>
</comment>
<name>A0AAU0UM44_9FIRM</name>
<dbReference type="InterPro" id="IPR000713">
    <property type="entry name" value="Mur_ligase_N"/>
</dbReference>
<keyword evidence="10 14" id="KW-0573">Peptidoglycan synthesis</keyword>
<dbReference type="GO" id="GO:0071555">
    <property type="term" value="P:cell wall organization"/>
    <property type="evidence" value="ECO:0007669"/>
    <property type="project" value="UniProtKB-KW"/>
</dbReference>
<dbReference type="RefSeq" id="WP_366924820.1">
    <property type="nucleotide sequence ID" value="NZ_CP121694.1"/>
</dbReference>
<evidence type="ECO:0000259" key="15">
    <source>
        <dbReference type="Pfam" id="PF01225"/>
    </source>
</evidence>
<dbReference type="KEGG" id="dbc:MFMK1_001821"/>
<dbReference type="Proteomes" id="UP001329915">
    <property type="component" value="Chromosome"/>
</dbReference>
<sequence length="459" mass="49616">MSAEFGLTHFIGIGGAGMSAIATVLLQSGCPVSGSDLNDSPVVSRLREMGAQILIGHNASNLPANAERVVFSTAISLENSEVQAAKQRGIPIIHRADMLSKMMNKQKGIAISGAHGKTTTSAMIGMILLENGLDPTVVVGGYVTAFNGNSRRGKGDYLVAEADESDGSFLKLYPHVAIVTNVEDDHMDYYQSLENIQTAFKQFVSKVPEDGLVVLCTDDLFLRRMAREVKVPLLTYGTNEYADFTARNIEVNGGTTADIWYGDSCLGKLNLAVPGRHNLLNALAGIAVAFQLGLSFEQIANSLSNFKGVGRRFQTIGRGGGIWVVDDYAHHPTEIKATVNAAKDTDVQRIIAVFQPHRYTRTKQLYREFGQAFQQADLVILDDVYSAGEGPVEGVSSKLIYQELSHRQQAEMVSGKENIVSLLEKTVRPGDLILTLGAGDVWKVAEMIVERLGINGGAK</sequence>
<gene>
    <name evidence="14 18" type="primary">murC</name>
    <name evidence="18" type="ORF">MFMK1_001821</name>
</gene>
<evidence type="ECO:0000256" key="2">
    <source>
        <dbReference type="ARBA" id="ARBA00004752"/>
    </source>
</evidence>
<keyword evidence="11 14" id="KW-0131">Cell cycle</keyword>
<feature type="domain" description="Mur ligase N-terminal catalytic" evidence="15">
    <location>
        <begin position="9"/>
        <end position="106"/>
    </location>
</feature>
<comment type="function">
    <text evidence="14">Cell wall formation.</text>
</comment>
<dbReference type="GO" id="GO:0051301">
    <property type="term" value="P:cell division"/>
    <property type="evidence" value="ECO:0007669"/>
    <property type="project" value="UniProtKB-KW"/>
</dbReference>
<dbReference type="PANTHER" id="PTHR43445">
    <property type="entry name" value="UDP-N-ACETYLMURAMATE--L-ALANINE LIGASE-RELATED"/>
    <property type="match status" value="1"/>
</dbReference>
<dbReference type="GO" id="GO:0008360">
    <property type="term" value="P:regulation of cell shape"/>
    <property type="evidence" value="ECO:0007669"/>
    <property type="project" value="UniProtKB-KW"/>
</dbReference>
<evidence type="ECO:0000256" key="13">
    <source>
        <dbReference type="ARBA" id="ARBA00047833"/>
    </source>
</evidence>
<evidence type="ECO:0000256" key="1">
    <source>
        <dbReference type="ARBA" id="ARBA00004496"/>
    </source>
</evidence>
<dbReference type="SUPFAM" id="SSF51984">
    <property type="entry name" value="MurCD N-terminal domain"/>
    <property type="match status" value="1"/>
</dbReference>
<evidence type="ECO:0000256" key="12">
    <source>
        <dbReference type="ARBA" id="ARBA00023316"/>
    </source>
</evidence>
<keyword evidence="4 14" id="KW-0963">Cytoplasm</keyword>
<feature type="binding site" evidence="14">
    <location>
        <begin position="113"/>
        <end position="119"/>
    </location>
    <ligand>
        <name>ATP</name>
        <dbReference type="ChEBI" id="CHEBI:30616"/>
    </ligand>
</feature>
<dbReference type="GO" id="GO:0005737">
    <property type="term" value="C:cytoplasm"/>
    <property type="evidence" value="ECO:0007669"/>
    <property type="project" value="UniProtKB-SubCell"/>
</dbReference>
<evidence type="ECO:0000256" key="9">
    <source>
        <dbReference type="ARBA" id="ARBA00022960"/>
    </source>
</evidence>
<dbReference type="InterPro" id="IPR050061">
    <property type="entry name" value="MurCDEF_pg_biosynth"/>
</dbReference>
<dbReference type="EC" id="6.3.2.8" evidence="3 14"/>
<dbReference type="SUPFAM" id="SSF53623">
    <property type="entry name" value="MurD-like peptide ligases, catalytic domain"/>
    <property type="match status" value="1"/>
</dbReference>
<keyword evidence="7 14" id="KW-0547">Nucleotide-binding</keyword>
<dbReference type="InterPro" id="IPR004101">
    <property type="entry name" value="Mur_ligase_C"/>
</dbReference>
<dbReference type="GO" id="GO:0009252">
    <property type="term" value="P:peptidoglycan biosynthetic process"/>
    <property type="evidence" value="ECO:0007669"/>
    <property type="project" value="UniProtKB-UniRule"/>
</dbReference>
<evidence type="ECO:0000256" key="10">
    <source>
        <dbReference type="ARBA" id="ARBA00022984"/>
    </source>
</evidence>
<evidence type="ECO:0000256" key="3">
    <source>
        <dbReference type="ARBA" id="ARBA00012211"/>
    </source>
</evidence>
<dbReference type="GO" id="GO:0005524">
    <property type="term" value="F:ATP binding"/>
    <property type="evidence" value="ECO:0007669"/>
    <property type="project" value="UniProtKB-UniRule"/>
</dbReference>
<accession>A0AAU0UM44</accession>
<dbReference type="NCBIfam" id="TIGR01082">
    <property type="entry name" value="murC"/>
    <property type="match status" value="1"/>
</dbReference>
<keyword evidence="5 14" id="KW-0436">Ligase</keyword>
<comment type="subcellular location">
    <subcellularLocation>
        <location evidence="1 14">Cytoplasm</location>
    </subcellularLocation>
</comment>
<dbReference type="EMBL" id="CP121694">
    <property type="protein sequence ID" value="WRO22000.1"/>
    <property type="molecule type" value="Genomic_DNA"/>
</dbReference>
<keyword evidence="8 14" id="KW-0067">ATP-binding</keyword>
<dbReference type="AlphaFoldDB" id="A0AAU0UM44"/>
<evidence type="ECO:0000256" key="5">
    <source>
        <dbReference type="ARBA" id="ARBA00022598"/>
    </source>
</evidence>
<dbReference type="Pfam" id="PF08245">
    <property type="entry name" value="Mur_ligase_M"/>
    <property type="match status" value="1"/>
</dbReference>
<dbReference type="SUPFAM" id="SSF53244">
    <property type="entry name" value="MurD-like peptide ligases, peptide-binding domain"/>
    <property type="match status" value="1"/>
</dbReference>
<evidence type="ECO:0000313" key="19">
    <source>
        <dbReference type="Proteomes" id="UP001329915"/>
    </source>
</evidence>
<feature type="domain" description="Mur ligase central" evidence="17">
    <location>
        <begin position="111"/>
        <end position="289"/>
    </location>
</feature>
<evidence type="ECO:0000256" key="4">
    <source>
        <dbReference type="ARBA" id="ARBA00022490"/>
    </source>
</evidence>
<evidence type="ECO:0000256" key="6">
    <source>
        <dbReference type="ARBA" id="ARBA00022618"/>
    </source>
</evidence>
<comment type="catalytic activity">
    <reaction evidence="13 14">
        <text>UDP-N-acetyl-alpha-D-muramate + L-alanine + ATP = UDP-N-acetyl-alpha-D-muramoyl-L-alanine + ADP + phosphate + H(+)</text>
        <dbReference type="Rhea" id="RHEA:23372"/>
        <dbReference type="ChEBI" id="CHEBI:15378"/>
        <dbReference type="ChEBI" id="CHEBI:30616"/>
        <dbReference type="ChEBI" id="CHEBI:43474"/>
        <dbReference type="ChEBI" id="CHEBI:57972"/>
        <dbReference type="ChEBI" id="CHEBI:70757"/>
        <dbReference type="ChEBI" id="CHEBI:83898"/>
        <dbReference type="ChEBI" id="CHEBI:456216"/>
        <dbReference type="EC" id="6.3.2.8"/>
    </reaction>
</comment>
<evidence type="ECO:0000256" key="8">
    <source>
        <dbReference type="ARBA" id="ARBA00022840"/>
    </source>
</evidence>
<dbReference type="PANTHER" id="PTHR43445:SF3">
    <property type="entry name" value="UDP-N-ACETYLMURAMATE--L-ALANINE LIGASE"/>
    <property type="match status" value="1"/>
</dbReference>
<evidence type="ECO:0000259" key="17">
    <source>
        <dbReference type="Pfam" id="PF08245"/>
    </source>
</evidence>
<protein>
    <recommendedName>
        <fullName evidence="3 14">UDP-N-acetylmuramate--L-alanine ligase</fullName>
        <ecNumber evidence="3 14">6.3.2.8</ecNumber>
    </recommendedName>
    <alternativeName>
        <fullName evidence="14">UDP-N-acetylmuramoyl-L-alanine synthetase</fullName>
    </alternativeName>
</protein>
<dbReference type="Pfam" id="PF01225">
    <property type="entry name" value="Mur_ligase"/>
    <property type="match status" value="1"/>
</dbReference>
<keyword evidence="12 14" id="KW-0961">Cell wall biogenesis/degradation</keyword>
<evidence type="ECO:0000313" key="18">
    <source>
        <dbReference type="EMBL" id="WRO22000.1"/>
    </source>
</evidence>
<evidence type="ECO:0000256" key="11">
    <source>
        <dbReference type="ARBA" id="ARBA00023306"/>
    </source>
</evidence>
<proteinExistence type="inferred from homology"/>
<dbReference type="GO" id="GO:0008763">
    <property type="term" value="F:UDP-N-acetylmuramate-L-alanine ligase activity"/>
    <property type="evidence" value="ECO:0007669"/>
    <property type="project" value="UniProtKB-UniRule"/>
</dbReference>
<evidence type="ECO:0000256" key="7">
    <source>
        <dbReference type="ARBA" id="ARBA00022741"/>
    </source>
</evidence>
<dbReference type="InterPro" id="IPR036565">
    <property type="entry name" value="Mur-like_cat_sf"/>
</dbReference>
<feature type="domain" description="Mur ligase C-terminal" evidence="16">
    <location>
        <begin position="311"/>
        <end position="439"/>
    </location>
</feature>
<keyword evidence="6 14" id="KW-0132">Cell division</keyword>
<dbReference type="Gene3D" id="3.90.190.20">
    <property type="entry name" value="Mur ligase, C-terminal domain"/>
    <property type="match status" value="1"/>
</dbReference>
<dbReference type="InterPro" id="IPR036615">
    <property type="entry name" value="Mur_ligase_C_dom_sf"/>
</dbReference>
<evidence type="ECO:0000259" key="16">
    <source>
        <dbReference type="Pfam" id="PF02875"/>
    </source>
</evidence>
<evidence type="ECO:0000256" key="14">
    <source>
        <dbReference type="HAMAP-Rule" id="MF_00046"/>
    </source>
</evidence>